<accession>A0A658QTH4</accession>
<dbReference type="RefSeq" id="WP_208863117.1">
    <property type="nucleotide sequence ID" value="NZ_FCNV02000002.1"/>
</dbReference>
<reference evidence="1 2" key="1">
    <citation type="submission" date="2016-01" db="EMBL/GenBank/DDBJ databases">
        <authorList>
            <person name="Peeters C."/>
        </authorList>
    </citation>
    <scope>NUCLEOTIDE SEQUENCE [LARGE SCALE GENOMIC DNA]</scope>
    <source>
        <strain evidence="1">LMG 29315</strain>
    </source>
</reference>
<dbReference type="EMBL" id="FCNV02000002">
    <property type="protein sequence ID" value="SAL19747.1"/>
    <property type="molecule type" value="Genomic_DNA"/>
</dbReference>
<dbReference type="AlphaFoldDB" id="A0A658QTH4"/>
<evidence type="ECO:0000313" key="1">
    <source>
        <dbReference type="EMBL" id="SAL19747.1"/>
    </source>
</evidence>
<dbReference type="SUPFAM" id="SSF56954">
    <property type="entry name" value="Outer membrane efflux proteins (OEP)"/>
    <property type="match status" value="1"/>
</dbReference>
<name>A0A658QTH4_9BURK</name>
<gene>
    <name evidence="1" type="ORF">AWB72_01249</name>
</gene>
<proteinExistence type="predicted"/>
<protein>
    <submittedName>
        <fullName evidence="1">Drug-resistance related outer-membrane protein</fullName>
    </submittedName>
</protein>
<evidence type="ECO:0000313" key="2">
    <source>
        <dbReference type="Proteomes" id="UP000198263"/>
    </source>
</evidence>
<dbReference type="Proteomes" id="UP000198263">
    <property type="component" value="Unassembled WGS sequence"/>
</dbReference>
<sequence>MLDAERQLAETRTQLAQSTVNVTTNFIAVYKALGDGWEDDEQAAAQR</sequence>
<dbReference type="Gene3D" id="1.20.1600.10">
    <property type="entry name" value="Outer membrane efflux proteins (OEP)"/>
    <property type="match status" value="1"/>
</dbReference>
<comment type="caution">
    <text evidence="1">The sequence shown here is derived from an EMBL/GenBank/DDBJ whole genome shotgun (WGS) entry which is preliminary data.</text>
</comment>
<keyword evidence="2" id="KW-1185">Reference proteome</keyword>
<organism evidence="1 2">
    <name type="scientific">Caballeronia concitans</name>
    <dbReference type="NCBI Taxonomy" id="1777133"/>
    <lineage>
        <taxon>Bacteria</taxon>
        <taxon>Pseudomonadati</taxon>
        <taxon>Pseudomonadota</taxon>
        <taxon>Betaproteobacteria</taxon>
        <taxon>Burkholderiales</taxon>
        <taxon>Burkholderiaceae</taxon>
        <taxon>Caballeronia</taxon>
    </lineage>
</organism>